<organism evidence="2 3">
    <name type="scientific">Pleurodeles waltl</name>
    <name type="common">Iberian ribbed newt</name>
    <dbReference type="NCBI Taxonomy" id="8319"/>
    <lineage>
        <taxon>Eukaryota</taxon>
        <taxon>Metazoa</taxon>
        <taxon>Chordata</taxon>
        <taxon>Craniata</taxon>
        <taxon>Vertebrata</taxon>
        <taxon>Euteleostomi</taxon>
        <taxon>Amphibia</taxon>
        <taxon>Batrachia</taxon>
        <taxon>Caudata</taxon>
        <taxon>Salamandroidea</taxon>
        <taxon>Salamandridae</taxon>
        <taxon>Pleurodelinae</taxon>
        <taxon>Pleurodeles</taxon>
    </lineage>
</organism>
<evidence type="ECO:0000313" key="2">
    <source>
        <dbReference type="EMBL" id="KAJ1089915.1"/>
    </source>
</evidence>
<proteinExistence type="predicted"/>
<sequence>MPQCDRVGPISAEAPAGQESIPRSHVTMGTLSLRGLRSEVASATSDDSSDWPAGGQMPGNLPERGGAGREEDGGGDSGRSREWKASRKEPREGEEKGGGGGRKGQPHHPDGNLVDGGQPQWSESYGDNARRNRAAQESKGTRPDDNRTGDQREDLHRASHGPGRSWLGKEVERSMFDCRDRYLALIHRPHWLSSLTKSTLHGLISKVT</sequence>
<comment type="caution">
    <text evidence="2">The sequence shown here is derived from an EMBL/GenBank/DDBJ whole genome shotgun (WGS) entry which is preliminary data.</text>
</comment>
<gene>
    <name evidence="2" type="ORF">NDU88_003055</name>
</gene>
<keyword evidence="3" id="KW-1185">Reference proteome</keyword>
<feature type="compositionally biased region" description="Basic and acidic residues" evidence="1">
    <location>
        <begin position="128"/>
        <end position="157"/>
    </location>
</feature>
<feature type="region of interest" description="Disordered" evidence="1">
    <location>
        <begin position="1"/>
        <end position="166"/>
    </location>
</feature>
<feature type="compositionally biased region" description="Basic and acidic residues" evidence="1">
    <location>
        <begin position="66"/>
        <end position="97"/>
    </location>
</feature>
<protein>
    <submittedName>
        <fullName evidence="2">Uncharacterized protein</fullName>
    </submittedName>
</protein>
<dbReference type="Proteomes" id="UP001066276">
    <property type="component" value="Chromosome 11"/>
</dbReference>
<evidence type="ECO:0000313" key="3">
    <source>
        <dbReference type="Proteomes" id="UP001066276"/>
    </source>
</evidence>
<reference evidence="2" key="1">
    <citation type="journal article" date="2022" name="bioRxiv">
        <title>Sequencing and chromosome-scale assembly of the giantPleurodeles waltlgenome.</title>
        <authorList>
            <person name="Brown T."/>
            <person name="Elewa A."/>
            <person name="Iarovenko S."/>
            <person name="Subramanian E."/>
            <person name="Araus A.J."/>
            <person name="Petzold A."/>
            <person name="Susuki M."/>
            <person name="Suzuki K.-i.T."/>
            <person name="Hayashi T."/>
            <person name="Toyoda A."/>
            <person name="Oliveira C."/>
            <person name="Osipova E."/>
            <person name="Leigh N.D."/>
            <person name="Simon A."/>
            <person name="Yun M.H."/>
        </authorList>
    </citation>
    <scope>NUCLEOTIDE SEQUENCE</scope>
    <source>
        <strain evidence="2">20211129_DDA</strain>
        <tissue evidence="2">Liver</tissue>
    </source>
</reference>
<accession>A0AAV7LR03</accession>
<dbReference type="EMBL" id="JANPWB010000015">
    <property type="protein sequence ID" value="KAJ1089915.1"/>
    <property type="molecule type" value="Genomic_DNA"/>
</dbReference>
<evidence type="ECO:0000256" key="1">
    <source>
        <dbReference type="SAM" id="MobiDB-lite"/>
    </source>
</evidence>
<dbReference type="AlphaFoldDB" id="A0AAV7LR03"/>
<name>A0AAV7LR03_PLEWA</name>